<accession>A0A7R9I9F7</accession>
<organism evidence="1">
    <name type="scientific">Timema tahoe</name>
    <dbReference type="NCBI Taxonomy" id="61484"/>
    <lineage>
        <taxon>Eukaryota</taxon>
        <taxon>Metazoa</taxon>
        <taxon>Ecdysozoa</taxon>
        <taxon>Arthropoda</taxon>
        <taxon>Hexapoda</taxon>
        <taxon>Insecta</taxon>
        <taxon>Pterygota</taxon>
        <taxon>Neoptera</taxon>
        <taxon>Polyneoptera</taxon>
        <taxon>Phasmatodea</taxon>
        <taxon>Timematodea</taxon>
        <taxon>Timematoidea</taxon>
        <taxon>Timematidae</taxon>
        <taxon>Timema</taxon>
    </lineage>
</organism>
<name>A0A7R9I9F7_9NEOP</name>
<gene>
    <name evidence="1" type="ORF">TTEB3V08_LOCUS628</name>
</gene>
<protein>
    <submittedName>
        <fullName evidence="1">Uncharacterized protein</fullName>
    </submittedName>
</protein>
<dbReference type="EMBL" id="OE000110">
    <property type="protein sequence ID" value="CAD7452449.1"/>
    <property type="molecule type" value="Genomic_DNA"/>
</dbReference>
<proteinExistence type="predicted"/>
<sequence>MCGDRSDERCAHSSACMHPKHLPFEGVRTKHESSRRFRSRGLEFDLRSLEIFHEVVGLEHSQTQTWSGHSKKEAKKIAATSILLLVRGIAVGSSKAFTAQEYPKHIVNSNINRAISNQDFIKKQLYNDILLTAQYYEGLDKPRFTINTGYNILTS</sequence>
<reference evidence="1" key="1">
    <citation type="submission" date="2020-11" db="EMBL/GenBank/DDBJ databases">
        <authorList>
            <person name="Tran Van P."/>
        </authorList>
    </citation>
    <scope>NUCLEOTIDE SEQUENCE</scope>
</reference>
<evidence type="ECO:0000313" key="1">
    <source>
        <dbReference type="EMBL" id="CAD7452449.1"/>
    </source>
</evidence>
<dbReference type="AlphaFoldDB" id="A0A7R9I9F7"/>